<comment type="function">
    <text evidence="12">Catalyzes the oxidation of 5,10-methylenetetrahydrofolate to 5,10-methenyltetrahydrofolate and then the hydrolysis of 5,10-methenyltetrahydrofolate to 10-formyltetrahydrofolate.</text>
</comment>
<dbReference type="FunFam" id="3.40.50.10860:FF:000001">
    <property type="entry name" value="Bifunctional protein FolD"/>
    <property type="match status" value="1"/>
</dbReference>
<dbReference type="UniPathway" id="UPA00193"/>
<evidence type="ECO:0000256" key="11">
    <source>
        <dbReference type="ARBA" id="ARBA00036357"/>
    </source>
</evidence>
<keyword evidence="9 12" id="KW-0486">Methionine biosynthesis</keyword>
<name>C8NEE4_9LACT</name>
<dbReference type="NCBIfam" id="NF008058">
    <property type="entry name" value="PRK10792.1"/>
    <property type="match status" value="1"/>
</dbReference>
<dbReference type="InterPro" id="IPR036291">
    <property type="entry name" value="NAD(P)-bd_dom_sf"/>
</dbReference>
<comment type="caution">
    <text evidence="15">The sequence shown here is derived from an EMBL/GenBank/DDBJ whole genome shotgun (WGS) entry which is preliminary data.</text>
</comment>
<dbReference type="EMBL" id="ACKZ01000008">
    <property type="protein sequence ID" value="EEW38045.1"/>
    <property type="molecule type" value="Genomic_DNA"/>
</dbReference>
<keyword evidence="6 12" id="KW-0521">NADP</keyword>
<evidence type="ECO:0000256" key="3">
    <source>
        <dbReference type="ARBA" id="ARBA00022605"/>
    </source>
</evidence>
<dbReference type="PRINTS" id="PR00085">
    <property type="entry name" value="THFDHDRGNASE"/>
</dbReference>
<dbReference type="Pfam" id="PF02882">
    <property type="entry name" value="THF_DHG_CYH_C"/>
    <property type="match status" value="1"/>
</dbReference>
<dbReference type="InterPro" id="IPR046346">
    <property type="entry name" value="Aminoacid_DH-like_N_sf"/>
</dbReference>
<comment type="pathway">
    <text evidence="1 12">One-carbon metabolism; tetrahydrofolate interconversion.</text>
</comment>
<sequence>MTQILDGKALAGKIREELKQEVQQLSKSGVTPSLTVILVGEDPASQVYVRNKERAATEVGIHSNVIRLSEETTQEELLEYVNILNHDVSVHGILVQLPLPKHIDTDAVLEAIVPEKDVDGFHPVNLGKLLQKDESIVPCTPQGIMEFFKEYNIDLIGKEMVIIGQSTIVGRPMALLGLNHGATVTVCHSRTKNLEQVAKRADILISAVGKAGLITKDFVKEGAVVIDVGINCNEAGKLCGDVDFEEVAPLTSAITPVPGGVGPMTIAMLLAQTVKNAKSKKE</sequence>
<dbReference type="PANTHER" id="PTHR48099:SF5">
    <property type="entry name" value="C-1-TETRAHYDROFOLATE SYNTHASE, CYTOPLASMIC"/>
    <property type="match status" value="1"/>
</dbReference>
<dbReference type="STRING" id="638301.HMPREF0444_0289"/>
<protein>
    <recommendedName>
        <fullName evidence="12">Bifunctional protein FolD</fullName>
    </recommendedName>
    <domain>
        <recommendedName>
            <fullName evidence="12">Methylenetetrahydrofolate dehydrogenase</fullName>
            <ecNumber evidence="12">1.5.1.5</ecNumber>
        </recommendedName>
    </domain>
    <domain>
        <recommendedName>
            <fullName evidence="12">Methenyltetrahydrofolate cyclohydrolase</fullName>
            <ecNumber evidence="12">3.5.4.9</ecNumber>
        </recommendedName>
    </domain>
</protein>
<evidence type="ECO:0000313" key="15">
    <source>
        <dbReference type="EMBL" id="EEW38045.1"/>
    </source>
</evidence>
<comment type="catalytic activity">
    <reaction evidence="12">
        <text>(6R)-5,10-methylene-5,6,7,8-tetrahydrofolate + NADP(+) = (6R)-5,10-methenyltetrahydrofolate + NADPH</text>
        <dbReference type="Rhea" id="RHEA:22812"/>
        <dbReference type="ChEBI" id="CHEBI:15636"/>
        <dbReference type="ChEBI" id="CHEBI:57455"/>
        <dbReference type="ChEBI" id="CHEBI:57783"/>
        <dbReference type="ChEBI" id="CHEBI:58349"/>
        <dbReference type="EC" id="1.5.1.5"/>
    </reaction>
</comment>
<keyword evidence="16" id="KW-1185">Reference proteome</keyword>
<dbReference type="PANTHER" id="PTHR48099">
    <property type="entry name" value="C-1-TETRAHYDROFOLATE SYNTHASE, CYTOPLASMIC-RELATED"/>
    <property type="match status" value="1"/>
</dbReference>
<dbReference type="EC" id="1.5.1.5" evidence="12"/>
<feature type="binding site" evidence="12">
    <location>
        <position position="230"/>
    </location>
    <ligand>
        <name>NADP(+)</name>
        <dbReference type="ChEBI" id="CHEBI:58349"/>
    </ligand>
</feature>
<dbReference type="GO" id="GO:0004477">
    <property type="term" value="F:methenyltetrahydrofolate cyclohydrolase activity"/>
    <property type="evidence" value="ECO:0007669"/>
    <property type="project" value="UniProtKB-UniRule"/>
</dbReference>
<dbReference type="GO" id="GO:0004488">
    <property type="term" value="F:methylenetetrahydrofolate dehydrogenase (NADP+) activity"/>
    <property type="evidence" value="ECO:0007669"/>
    <property type="project" value="UniProtKB-UniRule"/>
</dbReference>
<dbReference type="HOGENOM" id="CLU_034045_2_1_9"/>
<reference evidence="15 16" key="1">
    <citation type="submission" date="2009-08" db="EMBL/GenBank/DDBJ databases">
        <authorList>
            <person name="Muzny D."/>
            <person name="Qin X."/>
            <person name="Deng J."/>
            <person name="Jiang H."/>
            <person name="Liu Y."/>
            <person name="Qu J."/>
            <person name="Song X.-Z."/>
            <person name="Zhang L."/>
            <person name="Thornton R."/>
            <person name="Coyle M."/>
            <person name="Francisco L."/>
            <person name="Jackson L."/>
            <person name="Javaid M."/>
            <person name="Korchina V."/>
            <person name="Kovar C."/>
            <person name="Mata R."/>
            <person name="Mathew T."/>
            <person name="Ngo R."/>
            <person name="Nguyen L."/>
            <person name="Nguyen N."/>
            <person name="Okwuonu G."/>
            <person name="Ongeri F."/>
            <person name="Pham C."/>
            <person name="Simmons D."/>
            <person name="Wilczek-Boney K."/>
            <person name="Hale W."/>
            <person name="Jakkamsetti A."/>
            <person name="Pham P."/>
            <person name="Ruth R."/>
            <person name="San Lucas F."/>
            <person name="Warren J."/>
            <person name="Zhang J."/>
            <person name="Zhao Z."/>
            <person name="Zhou C."/>
            <person name="Zhu D."/>
            <person name="Lee S."/>
            <person name="Bess C."/>
            <person name="Blankenburg K."/>
            <person name="Forbes L."/>
            <person name="Fu Q."/>
            <person name="Gubbala S."/>
            <person name="Hirani K."/>
            <person name="Jayaseelan J.C."/>
            <person name="Lara F."/>
            <person name="Munidasa M."/>
            <person name="Palculict T."/>
            <person name="Patil S."/>
            <person name="Pu L.-L."/>
            <person name="Saada N."/>
            <person name="Tang L."/>
            <person name="Weissenberger G."/>
            <person name="Zhu Y."/>
            <person name="Hemphill L."/>
            <person name="Shang Y."/>
            <person name="Youmans B."/>
            <person name="Ayvaz T."/>
            <person name="Ross M."/>
            <person name="Santibanez J."/>
            <person name="Aqrawi P."/>
            <person name="Gross S."/>
            <person name="Joshi V."/>
            <person name="Fowler G."/>
            <person name="Nazareth L."/>
            <person name="Reid J."/>
            <person name="Worley K."/>
            <person name="Petrosino J."/>
            <person name="Highlander S."/>
            <person name="Gibbs R."/>
        </authorList>
    </citation>
    <scope>NUCLEOTIDE SEQUENCE [LARGE SCALE GENOMIC DNA]</scope>
    <source>
        <strain evidence="15 16">ATCC 49175</strain>
    </source>
</reference>
<dbReference type="InterPro" id="IPR020630">
    <property type="entry name" value="THF_DH/CycHdrlase_cat_dom"/>
</dbReference>
<dbReference type="EC" id="3.5.4.9" evidence="12"/>
<evidence type="ECO:0000256" key="9">
    <source>
        <dbReference type="ARBA" id="ARBA00023167"/>
    </source>
</evidence>
<feature type="domain" description="Tetrahydrofolate dehydrogenase/cyclohydrolase catalytic" evidence="13">
    <location>
        <begin position="5"/>
        <end position="119"/>
    </location>
</feature>
<dbReference type="InterPro" id="IPR000672">
    <property type="entry name" value="THF_DH/CycHdrlase"/>
</dbReference>
<evidence type="ECO:0000256" key="12">
    <source>
        <dbReference type="HAMAP-Rule" id="MF_01576"/>
    </source>
</evidence>
<dbReference type="GO" id="GO:0000105">
    <property type="term" value="P:L-histidine biosynthetic process"/>
    <property type="evidence" value="ECO:0007669"/>
    <property type="project" value="UniProtKB-KW"/>
</dbReference>
<comment type="subunit">
    <text evidence="12">Homodimer.</text>
</comment>
<dbReference type="GO" id="GO:0006164">
    <property type="term" value="P:purine nucleotide biosynthetic process"/>
    <property type="evidence" value="ECO:0007669"/>
    <property type="project" value="UniProtKB-KW"/>
</dbReference>
<keyword evidence="10 12" id="KW-0511">Multifunctional enzyme</keyword>
<keyword evidence="2 12" id="KW-0554">One-carbon metabolism</keyword>
<evidence type="ECO:0000256" key="10">
    <source>
        <dbReference type="ARBA" id="ARBA00023268"/>
    </source>
</evidence>
<dbReference type="PROSITE" id="PS00766">
    <property type="entry name" value="THF_DHG_CYH_1"/>
    <property type="match status" value="1"/>
</dbReference>
<dbReference type="GeneID" id="78411445"/>
<comment type="similarity">
    <text evidence="12">Belongs to the tetrahydrofolate dehydrogenase/cyclohydrolase family.</text>
</comment>
<organism evidence="15 16">
    <name type="scientific">Granulicatella adiacens ATCC 49175</name>
    <dbReference type="NCBI Taxonomy" id="638301"/>
    <lineage>
        <taxon>Bacteria</taxon>
        <taxon>Bacillati</taxon>
        <taxon>Bacillota</taxon>
        <taxon>Bacilli</taxon>
        <taxon>Lactobacillales</taxon>
        <taxon>Carnobacteriaceae</taxon>
        <taxon>Granulicatella</taxon>
    </lineage>
</organism>
<dbReference type="SUPFAM" id="SSF53223">
    <property type="entry name" value="Aminoacid dehydrogenase-like, N-terminal domain"/>
    <property type="match status" value="1"/>
</dbReference>
<keyword evidence="5 12" id="KW-0378">Hydrolase</keyword>
<evidence type="ECO:0000256" key="1">
    <source>
        <dbReference type="ARBA" id="ARBA00004777"/>
    </source>
</evidence>
<dbReference type="RefSeq" id="WP_005605295.1">
    <property type="nucleotide sequence ID" value="NZ_CP102283.1"/>
</dbReference>
<dbReference type="Gene3D" id="3.40.50.720">
    <property type="entry name" value="NAD(P)-binding Rossmann-like Domain"/>
    <property type="match status" value="1"/>
</dbReference>
<dbReference type="Gene3D" id="3.40.50.10860">
    <property type="entry name" value="Leucine Dehydrogenase, chain A, domain 1"/>
    <property type="match status" value="1"/>
</dbReference>
<evidence type="ECO:0000259" key="13">
    <source>
        <dbReference type="Pfam" id="PF00763"/>
    </source>
</evidence>
<dbReference type="AlphaFoldDB" id="C8NEE4"/>
<comment type="caution">
    <text evidence="12">Lacks conserved residue(s) required for the propagation of feature annotation.</text>
</comment>
<dbReference type="GO" id="GO:0009086">
    <property type="term" value="P:methionine biosynthetic process"/>
    <property type="evidence" value="ECO:0007669"/>
    <property type="project" value="UniProtKB-KW"/>
</dbReference>
<evidence type="ECO:0000256" key="5">
    <source>
        <dbReference type="ARBA" id="ARBA00022801"/>
    </source>
</evidence>
<evidence type="ECO:0000256" key="7">
    <source>
        <dbReference type="ARBA" id="ARBA00023002"/>
    </source>
</evidence>
<evidence type="ECO:0000256" key="4">
    <source>
        <dbReference type="ARBA" id="ARBA00022755"/>
    </source>
</evidence>
<evidence type="ECO:0000256" key="2">
    <source>
        <dbReference type="ARBA" id="ARBA00022563"/>
    </source>
</evidence>
<evidence type="ECO:0000259" key="14">
    <source>
        <dbReference type="Pfam" id="PF02882"/>
    </source>
</evidence>
<keyword evidence="7 12" id="KW-0560">Oxidoreductase</keyword>
<dbReference type="GO" id="GO:0035999">
    <property type="term" value="P:tetrahydrofolate interconversion"/>
    <property type="evidence" value="ECO:0007669"/>
    <property type="project" value="UniProtKB-UniRule"/>
</dbReference>
<keyword evidence="8 12" id="KW-0368">Histidine biosynthesis</keyword>
<dbReference type="InterPro" id="IPR020631">
    <property type="entry name" value="THF_DH/CycHdrlase_NAD-bd_dom"/>
</dbReference>
<dbReference type="eggNOG" id="COG0190">
    <property type="taxonomic scope" value="Bacteria"/>
</dbReference>
<evidence type="ECO:0000256" key="6">
    <source>
        <dbReference type="ARBA" id="ARBA00022857"/>
    </source>
</evidence>
<dbReference type="FunFam" id="3.40.50.720:FF:000094">
    <property type="entry name" value="Bifunctional protein FolD"/>
    <property type="match status" value="1"/>
</dbReference>
<dbReference type="Proteomes" id="UP000005926">
    <property type="component" value="Unassembled WGS sequence"/>
</dbReference>
<proteinExistence type="inferred from homology"/>
<feature type="binding site" evidence="12">
    <location>
        <begin position="164"/>
        <end position="166"/>
    </location>
    <ligand>
        <name>NADP(+)</name>
        <dbReference type="ChEBI" id="CHEBI:58349"/>
    </ligand>
</feature>
<feature type="domain" description="Tetrahydrofolate dehydrogenase/cyclohydrolase NAD(P)-binding" evidence="14">
    <location>
        <begin position="138"/>
        <end position="280"/>
    </location>
</feature>
<keyword evidence="4 12" id="KW-0658">Purine biosynthesis</keyword>
<dbReference type="CDD" id="cd01080">
    <property type="entry name" value="NAD_bind_m-THF_DH_Cyclohyd"/>
    <property type="match status" value="1"/>
</dbReference>
<dbReference type="NCBIfam" id="NF010783">
    <property type="entry name" value="PRK14186.1"/>
    <property type="match status" value="1"/>
</dbReference>
<evidence type="ECO:0000256" key="8">
    <source>
        <dbReference type="ARBA" id="ARBA00023102"/>
    </source>
</evidence>
<dbReference type="InterPro" id="IPR020867">
    <property type="entry name" value="THF_DH/CycHdrlase_CS"/>
</dbReference>
<accession>C8NEE4</accession>
<dbReference type="Pfam" id="PF00763">
    <property type="entry name" value="THF_DHG_CYH"/>
    <property type="match status" value="1"/>
</dbReference>
<keyword evidence="3 12" id="KW-0028">Amino-acid biosynthesis</keyword>
<dbReference type="SUPFAM" id="SSF51735">
    <property type="entry name" value="NAD(P)-binding Rossmann-fold domains"/>
    <property type="match status" value="1"/>
</dbReference>
<evidence type="ECO:0000313" key="16">
    <source>
        <dbReference type="Proteomes" id="UP000005926"/>
    </source>
</evidence>
<dbReference type="GO" id="GO:0005829">
    <property type="term" value="C:cytosol"/>
    <property type="evidence" value="ECO:0007669"/>
    <property type="project" value="TreeGrafter"/>
</dbReference>
<dbReference type="PROSITE" id="PS00767">
    <property type="entry name" value="THF_DHG_CYH_2"/>
    <property type="match status" value="1"/>
</dbReference>
<gene>
    <name evidence="12 15" type="primary">folD</name>
    <name evidence="15" type="ORF">HMPREF0444_0289</name>
</gene>
<dbReference type="HAMAP" id="MF_01576">
    <property type="entry name" value="THF_DHG_CYH"/>
    <property type="match status" value="1"/>
</dbReference>
<comment type="catalytic activity">
    <reaction evidence="11 12">
        <text>(6R)-5,10-methenyltetrahydrofolate + H2O = (6R)-10-formyltetrahydrofolate + H(+)</text>
        <dbReference type="Rhea" id="RHEA:23700"/>
        <dbReference type="ChEBI" id="CHEBI:15377"/>
        <dbReference type="ChEBI" id="CHEBI:15378"/>
        <dbReference type="ChEBI" id="CHEBI:57455"/>
        <dbReference type="ChEBI" id="CHEBI:195366"/>
        <dbReference type="EC" id="3.5.4.9"/>
    </reaction>
</comment>